<evidence type="ECO:0000313" key="1">
    <source>
        <dbReference type="EMBL" id="EKS01813.1"/>
    </source>
</evidence>
<name>A0AA87MR03_9LEPT</name>
<accession>A0AA87MR03</accession>
<gene>
    <name evidence="1" type="ORF">LEP1GSC125_4042</name>
</gene>
<organism evidence="1 2">
    <name type="scientific">Leptospira mayottensis 200901122</name>
    <dbReference type="NCBI Taxonomy" id="1193010"/>
    <lineage>
        <taxon>Bacteria</taxon>
        <taxon>Pseudomonadati</taxon>
        <taxon>Spirochaetota</taxon>
        <taxon>Spirochaetia</taxon>
        <taxon>Leptospirales</taxon>
        <taxon>Leptospiraceae</taxon>
        <taxon>Leptospira</taxon>
    </lineage>
</organism>
<evidence type="ECO:0000313" key="2">
    <source>
        <dbReference type="Proteomes" id="UP000001343"/>
    </source>
</evidence>
<protein>
    <submittedName>
        <fullName evidence="1">Uncharacterized protein</fullName>
    </submittedName>
</protein>
<dbReference type="Proteomes" id="UP000001343">
    <property type="component" value="Unassembled WGS sequence"/>
</dbReference>
<dbReference type="EMBL" id="AKWM02000007">
    <property type="protein sequence ID" value="EKS01813.1"/>
    <property type="molecule type" value="Genomic_DNA"/>
</dbReference>
<comment type="caution">
    <text evidence="1">The sequence shown here is derived from an EMBL/GenBank/DDBJ whole genome shotgun (WGS) entry which is preliminary data.</text>
</comment>
<dbReference type="AlphaFoldDB" id="A0AA87MR03"/>
<reference evidence="1 2" key="1">
    <citation type="journal article" date="2014" name="Int. J. Syst. Evol. Microbiol.">
        <title>Leptospira mayottensis sp. nov., a pathogenic species of the genus Leptospira isolated from humans.</title>
        <authorList>
            <person name="Bourhy P."/>
            <person name="Collet L."/>
            <person name="Brisse S."/>
            <person name="Picardeau M."/>
        </authorList>
    </citation>
    <scope>NUCLEOTIDE SEQUENCE [LARGE SCALE GENOMIC DNA]</scope>
    <source>
        <strain evidence="1 2">200901122</strain>
    </source>
</reference>
<proteinExistence type="predicted"/>
<sequence length="52" mass="6392">MDGQTYFCRFNAFRTLKTCWEVKFENYTVLFQLVLILESVLRTFQEINYMIQ</sequence>